<evidence type="ECO:0000313" key="4">
    <source>
        <dbReference type="EMBL" id="KAF7728033.1"/>
    </source>
</evidence>
<dbReference type="PANTHER" id="PTHR15830:SF10">
    <property type="entry name" value="TELOMERE LENGTH REGULATION PROTEIN TEL2 HOMOLOG"/>
    <property type="match status" value="1"/>
</dbReference>
<dbReference type="OrthoDB" id="10258062at2759"/>
<accession>A0A8H7BN38</accession>
<feature type="region of interest" description="Disordered" evidence="2">
    <location>
        <begin position="452"/>
        <end position="479"/>
    </location>
</feature>
<organism evidence="4 5">
    <name type="scientific">Apophysomyces ossiformis</name>
    <dbReference type="NCBI Taxonomy" id="679940"/>
    <lineage>
        <taxon>Eukaryota</taxon>
        <taxon>Fungi</taxon>
        <taxon>Fungi incertae sedis</taxon>
        <taxon>Mucoromycota</taxon>
        <taxon>Mucoromycotina</taxon>
        <taxon>Mucoromycetes</taxon>
        <taxon>Mucorales</taxon>
        <taxon>Mucorineae</taxon>
        <taxon>Mucoraceae</taxon>
        <taxon>Apophysomyces</taxon>
    </lineage>
</organism>
<evidence type="ECO:0000256" key="1">
    <source>
        <dbReference type="ARBA" id="ARBA00006133"/>
    </source>
</evidence>
<dbReference type="Proteomes" id="UP000605846">
    <property type="component" value="Unassembled WGS sequence"/>
</dbReference>
<dbReference type="GO" id="GO:0051879">
    <property type="term" value="F:Hsp90 protein binding"/>
    <property type="evidence" value="ECO:0007669"/>
    <property type="project" value="TreeGrafter"/>
</dbReference>
<dbReference type="AlphaFoldDB" id="A0A8H7BN38"/>
<evidence type="ECO:0000259" key="3">
    <source>
        <dbReference type="Pfam" id="PF10193"/>
    </source>
</evidence>
<comment type="similarity">
    <text evidence="1">Belongs to the TEL2 family.</text>
</comment>
<dbReference type="GO" id="GO:0051083">
    <property type="term" value="P:'de novo' cotranslational protein folding"/>
    <property type="evidence" value="ECO:0007669"/>
    <property type="project" value="TreeGrafter"/>
</dbReference>
<keyword evidence="5" id="KW-1185">Reference proteome</keyword>
<dbReference type="PANTHER" id="PTHR15830">
    <property type="entry name" value="TELOMERE LENGTH REGULATION PROTEIN TEL2 FAMILY MEMBER"/>
    <property type="match status" value="1"/>
</dbReference>
<dbReference type="InterPro" id="IPR019337">
    <property type="entry name" value="Telomere_length_regulation_dom"/>
</dbReference>
<sequence length="803" mass="90143">MTDLAAAVDRIQELDNVAKEGNFDTVQTCISAALELPPTSRLKLFRHVAWTHHVTLVVQTLLPAWPIQLNQYRPLLESTMVMKDEDPDCQCTMALVSLRTLLEALSKDVSLDTLEIYANLLKYVVSPKLLAIYLTMKGETRAFCDLICSIPSRLANAFGLQDSSSNAWYLDKNFYSMLSVHVAARPDSVLTREVVAKIIRQGYVDECIRSIYPVAVSHLRSGAGSYWPDVWIHAQSEKLWQATLFFVRESVTENTISSAAEELAKILLGTSSSSSSSDFLTYAIYVLGKSRKADTLLLRLAIAATVYAAGLEDTQDSGSNTDDISSALLILIGYLRKEEAQDLFYNSSLPSGAHRWLENGDMEAAKLGMAVAKSVSTLIDSEDVQLDTSILDPANDQELLALLDLVFVRDALRKGEPSPISPKMMETVLDNEMEEEENEEELDPDALMVAGEDDEDESDLEPYPMEEESDEEEFRAKSKPKKPVYINDLIQFLKDAQDPLKLEIGLDAAEELVRRKTGVGVELHEFAVQLVNALTRVPTDYDIPDCEDKQQRALAALMVAEPHVATPRAIDTLYHRSTSINVQQIVLTAIHLAARELAGWSKEHDGSTEEQLEDMTKALDIPTQSVGKVRVFSRSMELQRKEAKKIKTNRLSGLAGPVFFFPLLVGWWEGAQTRIKSWIGNNKVLTEQLIRTLDMIMYYSTNLPEKRRIVTEYFEFALALRYADCSAGMTRALLLGITVILNTSYKDQEWILWQNYARELEETKFWVEGIVESTKEDETIKQAALGILVRLMEITKKAWQIEG</sequence>
<dbReference type="EMBL" id="JABAYA010000045">
    <property type="protein sequence ID" value="KAF7728033.1"/>
    <property type="molecule type" value="Genomic_DNA"/>
</dbReference>
<dbReference type="GO" id="GO:0005829">
    <property type="term" value="C:cytosol"/>
    <property type="evidence" value="ECO:0007669"/>
    <property type="project" value="TreeGrafter"/>
</dbReference>
<feature type="compositionally biased region" description="Acidic residues" evidence="2">
    <location>
        <begin position="452"/>
        <end position="473"/>
    </location>
</feature>
<dbReference type="InterPro" id="IPR038528">
    <property type="entry name" value="TEL2_C_sf"/>
</dbReference>
<dbReference type="InterPro" id="IPR051970">
    <property type="entry name" value="TEL2_Regulation"/>
</dbReference>
<evidence type="ECO:0000313" key="5">
    <source>
        <dbReference type="Proteomes" id="UP000605846"/>
    </source>
</evidence>
<dbReference type="GO" id="GO:0042162">
    <property type="term" value="F:telomeric DNA binding"/>
    <property type="evidence" value="ECO:0007669"/>
    <property type="project" value="TreeGrafter"/>
</dbReference>
<comment type="caution">
    <text evidence="4">The sequence shown here is derived from an EMBL/GenBank/DDBJ whole genome shotgun (WGS) entry which is preliminary data.</text>
</comment>
<evidence type="ECO:0000256" key="2">
    <source>
        <dbReference type="SAM" id="MobiDB-lite"/>
    </source>
</evidence>
<feature type="domain" description="Telomere length regulation protein conserved" evidence="3">
    <location>
        <begin position="483"/>
        <end position="594"/>
    </location>
</feature>
<dbReference type="Gene3D" id="1.25.40.720">
    <property type="entry name" value="Telomere length regulation protein 2, C-terminal domain"/>
    <property type="match status" value="2"/>
</dbReference>
<reference evidence="4" key="1">
    <citation type="submission" date="2020-01" db="EMBL/GenBank/DDBJ databases">
        <title>Genome Sequencing of Three Apophysomyces-Like Fungal Strains Confirms a Novel Fungal Genus in the Mucoromycota with divergent Burkholderia-like Endosymbiotic Bacteria.</title>
        <authorList>
            <person name="Stajich J.E."/>
            <person name="Macias A.M."/>
            <person name="Carter-House D."/>
            <person name="Lovett B."/>
            <person name="Kasson L.R."/>
            <person name="Berry K."/>
            <person name="Grigoriev I."/>
            <person name="Chang Y."/>
            <person name="Spatafora J."/>
            <person name="Kasson M.T."/>
        </authorList>
    </citation>
    <scope>NUCLEOTIDE SEQUENCE</scope>
    <source>
        <strain evidence="4">NRRL A-21654</strain>
    </source>
</reference>
<proteinExistence type="inferred from homology"/>
<name>A0A8H7BN38_9FUNG</name>
<dbReference type="Pfam" id="PF10193">
    <property type="entry name" value="Telomere_reg-2"/>
    <property type="match status" value="1"/>
</dbReference>
<protein>
    <submittedName>
        <fullName evidence="4">Telomere binding protein</fullName>
    </submittedName>
</protein>
<gene>
    <name evidence="4" type="primary">TEL2</name>
    <name evidence="4" type="ORF">EC973_006798</name>
</gene>